<dbReference type="OrthoDB" id="496981at2759"/>
<name>G8Y9K1_PICSO</name>
<gene>
    <name evidence="2" type="primary">Piso0_004718</name>
    <name evidence="2" type="ORF">GNLVRS01_PISO0K23044g</name>
    <name evidence="3" type="ORF">GNLVRS01_PISO0L23045g</name>
</gene>
<dbReference type="Proteomes" id="UP000005222">
    <property type="component" value="Chromosome L"/>
</dbReference>
<dbReference type="EMBL" id="FO082049">
    <property type="protein sequence ID" value="CCE84115.1"/>
    <property type="molecule type" value="Genomic_DNA"/>
</dbReference>
<dbReference type="EMBL" id="FO082048">
    <property type="protein sequence ID" value="CCE85146.1"/>
    <property type="molecule type" value="Genomic_DNA"/>
</dbReference>
<keyword evidence="1" id="KW-0732">Signal</keyword>
<dbReference type="Proteomes" id="UP000005222">
    <property type="component" value="Chromosome K"/>
</dbReference>
<dbReference type="eggNOG" id="KOG4754">
    <property type="taxonomic scope" value="Eukaryota"/>
</dbReference>
<evidence type="ECO:0000313" key="3">
    <source>
        <dbReference type="EMBL" id="CCE85146.1"/>
    </source>
</evidence>
<reference evidence="4" key="2">
    <citation type="journal article" date="2012" name="G3 (Bethesda)">
        <title>Pichia sorbitophila, an interspecies yeast hybrid reveals early steps of genome resolution following polyploidization.</title>
        <authorList>
            <person name="Leh Louis V."/>
            <person name="Despons L."/>
            <person name="Friedrich A."/>
            <person name="Martin T."/>
            <person name="Durrens P."/>
            <person name="Casaregola S."/>
            <person name="Neuveglise C."/>
            <person name="Fairhead C."/>
            <person name="Marck C."/>
            <person name="Cruz J.A."/>
            <person name="Straub M.L."/>
            <person name="Kugler V."/>
            <person name="Sacerdot C."/>
            <person name="Uzunov Z."/>
            <person name="Thierry A."/>
            <person name="Weiss S."/>
            <person name="Bleykasten C."/>
            <person name="De Montigny J."/>
            <person name="Jacques N."/>
            <person name="Jung P."/>
            <person name="Lemaire M."/>
            <person name="Mallet S."/>
            <person name="Morel G."/>
            <person name="Richard G.F."/>
            <person name="Sarkar A."/>
            <person name="Savel G."/>
            <person name="Schacherer J."/>
            <person name="Seret M.L."/>
            <person name="Talla E."/>
            <person name="Samson G."/>
            <person name="Jubin C."/>
            <person name="Poulain J."/>
            <person name="Vacherie B."/>
            <person name="Barbe V."/>
            <person name="Pelletier E."/>
            <person name="Sherman D.J."/>
            <person name="Westhof E."/>
            <person name="Weissenbach J."/>
            <person name="Baret P.V."/>
            <person name="Wincker P."/>
            <person name="Gaillardin C."/>
            <person name="Dujon B."/>
            <person name="Souciet J.L."/>
        </authorList>
    </citation>
    <scope>NUCLEOTIDE SEQUENCE [LARGE SCALE GENOMIC DNA]</scope>
    <source>
        <strain evidence="4">ATCC MYA-4447 / BCRC 22081 / CBS 7064 / NBRC 10061 / NRRL Y-12695</strain>
    </source>
</reference>
<dbReference type="Gene3D" id="3.40.50.1240">
    <property type="entry name" value="Phosphoglycerate mutase-like"/>
    <property type="match status" value="1"/>
</dbReference>
<evidence type="ECO:0000313" key="4">
    <source>
        <dbReference type="Proteomes" id="UP000005222"/>
    </source>
</evidence>
<dbReference type="CDD" id="cd07067">
    <property type="entry name" value="HP_PGM_like"/>
    <property type="match status" value="1"/>
</dbReference>
<accession>G8Y9K1</accession>
<dbReference type="Pfam" id="PF00300">
    <property type="entry name" value="His_Phos_1"/>
    <property type="match status" value="1"/>
</dbReference>
<reference evidence="2" key="1">
    <citation type="submission" date="2011-10" db="EMBL/GenBank/DDBJ databases">
        <authorList>
            <person name="Genoscope - CEA"/>
        </authorList>
    </citation>
    <scope>NUCLEOTIDE SEQUENCE</scope>
</reference>
<evidence type="ECO:0000256" key="1">
    <source>
        <dbReference type="SAM" id="SignalP"/>
    </source>
</evidence>
<dbReference type="GO" id="GO:0016791">
    <property type="term" value="F:phosphatase activity"/>
    <property type="evidence" value="ECO:0007669"/>
    <property type="project" value="TreeGrafter"/>
</dbReference>
<dbReference type="SUPFAM" id="SSF53254">
    <property type="entry name" value="Phosphoglycerate mutase-like"/>
    <property type="match status" value="1"/>
</dbReference>
<dbReference type="PANTHER" id="PTHR48100">
    <property type="entry name" value="BROAD-SPECIFICITY PHOSPHATASE YOR283W-RELATED"/>
    <property type="match status" value="1"/>
</dbReference>
<dbReference type="PANTHER" id="PTHR48100:SF1">
    <property type="entry name" value="HISTIDINE PHOSPHATASE FAMILY PROTEIN-RELATED"/>
    <property type="match status" value="1"/>
</dbReference>
<dbReference type="InterPro" id="IPR050275">
    <property type="entry name" value="PGM_Phosphatase"/>
</dbReference>
<dbReference type="AlphaFoldDB" id="G8Y9K1"/>
<dbReference type="GO" id="GO:0005737">
    <property type="term" value="C:cytoplasm"/>
    <property type="evidence" value="ECO:0007669"/>
    <property type="project" value="TreeGrafter"/>
</dbReference>
<dbReference type="HOGENOM" id="CLU_039184_0_2_1"/>
<evidence type="ECO:0000313" key="2">
    <source>
        <dbReference type="EMBL" id="CCE84115.1"/>
    </source>
</evidence>
<dbReference type="InterPro" id="IPR029033">
    <property type="entry name" value="His_PPase_superfam"/>
</dbReference>
<dbReference type="STRING" id="559304.G8Y9K1"/>
<dbReference type="InterPro" id="IPR013078">
    <property type="entry name" value="His_Pase_superF_clade-1"/>
</dbReference>
<proteinExistence type="predicted"/>
<feature type="signal peptide" evidence="1">
    <location>
        <begin position="1"/>
        <end position="19"/>
    </location>
</feature>
<keyword evidence="4" id="KW-1185">Reference proteome</keyword>
<organism evidence="2 4">
    <name type="scientific">Pichia sorbitophila (strain ATCC MYA-4447 / BCRC 22081 / CBS 7064 / NBRC 10061 / NRRL Y-12695)</name>
    <name type="common">Hybrid yeast</name>
    <dbReference type="NCBI Taxonomy" id="559304"/>
    <lineage>
        <taxon>Eukaryota</taxon>
        <taxon>Fungi</taxon>
        <taxon>Dikarya</taxon>
        <taxon>Ascomycota</taxon>
        <taxon>Saccharomycotina</taxon>
        <taxon>Pichiomycetes</taxon>
        <taxon>Debaryomycetaceae</taxon>
        <taxon>Millerozyma</taxon>
    </lineage>
</organism>
<protein>
    <submittedName>
        <fullName evidence="2">Piso0_004718 protein</fullName>
    </submittedName>
</protein>
<feature type="chain" id="PRO_5007664872" evidence="1">
    <location>
        <begin position="20"/>
        <end position="355"/>
    </location>
</feature>
<sequence>MQLLINLISILWLTGLVNSNEVEYFPVEGKQNVPTSYEYVTGNFVTDNLLGGIHYNATTQHLGLSESSSWEKVKATLKKLNDNPNGDKYKLFYLARHGEGWHNIAPKLFPPYAISCYWKEKMGNGKIEWGDAELTPNGIGEIMALSKTWQAELDKGAPLPESFYVSPIRRCLQTYNYTWSPIKATRKLATPVVKEMAREIYGVDTSNWRQSKSLIKSYLPEVVFESGFTEEDEIFTKHEYEPLSHVIYRANLLLNDIFANDTNEVISISAHGGIIAALLVFINHPLDILETGNMVPVIIKASDFGKFEQPSLPDFIPDPTCIFDFKDSKVNVSMSAPTTASTTVSYRSDTFTLKL</sequence>
<dbReference type="InParanoid" id="G8Y9K1"/>